<reference evidence="5 6" key="1">
    <citation type="journal article" date="2015" name="Int. J. Syst. Evol. Microbiol.">
        <title>Aestuariivita atlantica sp. nov., isolated from deep sea sediment of the Atlantic Ocean.</title>
        <authorList>
            <person name="Li G."/>
            <person name="Lai Q."/>
            <person name="Du Y."/>
            <person name="Liu X."/>
            <person name="Sun F."/>
            <person name="Shao Z."/>
        </authorList>
    </citation>
    <scope>NUCLEOTIDE SEQUENCE [LARGE SCALE GENOMIC DNA]</scope>
    <source>
        <strain evidence="5 6">22II-S11-z3</strain>
    </source>
</reference>
<dbReference type="SUPFAM" id="SSF55811">
    <property type="entry name" value="Nudix"/>
    <property type="match status" value="1"/>
</dbReference>
<dbReference type="EMBL" id="AQQZ01000004">
    <property type="protein sequence ID" value="KNG93686.1"/>
    <property type="molecule type" value="Genomic_DNA"/>
</dbReference>
<name>A0A0L1JPM5_9RHOB</name>
<evidence type="ECO:0000313" key="5">
    <source>
        <dbReference type="EMBL" id="KNG93686.1"/>
    </source>
</evidence>
<dbReference type="OrthoDB" id="9816040at2"/>
<dbReference type="PATRIC" id="fig|1317121.7.peg.2848"/>
<dbReference type="InterPro" id="IPR000086">
    <property type="entry name" value="NUDIX_hydrolase_dom"/>
</dbReference>
<dbReference type="PANTHER" id="PTHR43046">
    <property type="entry name" value="GDP-MANNOSE MANNOSYL HYDROLASE"/>
    <property type="match status" value="1"/>
</dbReference>
<dbReference type="PROSITE" id="PS51462">
    <property type="entry name" value="NUDIX"/>
    <property type="match status" value="1"/>
</dbReference>
<keyword evidence="6" id="KW-1185">Reference proteome</keyword>
<dbReference type="Proteomes" id="UP000036938">
    <property type="component" value="Unassembled WGS sequence"/>
</dbReference>
<evidence type="ECO:0000256" key="3">
    <source>
        <dbReference type="ARBA" id="ARBA00022842"/>
    </source>
</evidence>
<comment type="caution">
    <text evidence="5">The sequence shown here is derived from an EMBL/GenBank/DDBJ whole genome shotgun (WGS) entry which is preliminary data.</text>
</comment>
<dbReference type="InterPro" id="IPR015797">
    <property type="entry name" value="NUDIX_hydrolase-like_dom_sf"/>
</dbReference>
<organism evidence="5 6">
    <name type="scientific">Pseudaestuariivita atlantica</name>
    <dbReference type="NCBI Taxonomy" id="1317121"/>
    <lineage>
        <taxon>Bacteria</taxon>
        <taxon>Pseudomonadati</taxon>
        <taxon>Pseudomonadota</taxon>
        <taxon>Alphaproteobacteria</taxon>
        <taxon>Rhodobacterales</taxon>
        <taxon>Paracoccaceae</taxon>
        <taxon>Pseudaestuariivita</taxon>
    </lineage>
</organism>
<dbReference type="PROSITE" id="PS00893">
    <property type="entry name" value="NUDIX_BOX"/>
    <property type="match status" value="1"/>
</dbReference>
<protein>
    <submittedName>
        <fullName evidence="5">NUDIX hydrolase</fullName>
    </submittedName>
</protein>
<dbReference type="Pfam" id="PF00293">
    <property type="entry name" value="NUDIX"/>
    <property type="match status" value="1"/>
</dbReference>
<sequence>MNGRYGDPPIAGQRYTMRPGAYAILPRDGQLLLTYQDEPEPEIQLPGGGIDPGESPIPALYREAREETGWTLARPRRVLTYRRFVFMPEYDMFAEKICHIFIAHPVQRIGPPTEEGHIALWLDAEAALDVLVSPGDVDALRLALWRGLIR</sequence>
<dbReference type="PANTHER" id="PTHR43046:SF12">
    <property type="entry name" value="GDP-MANNOSE MANNOSYL HYDROLASE"/>
    <property type="match status" value="1"/>
</dbReference>
<proteinExistence type="predicted"/>
<evidence type="ECO:0000259" key="4">
    <source>
        <dbReference type="PROSITE" id="PS51462"/>
    </source>
</evidence>
<evidence type="ECO:0000313" key="6">
    <source>
        <dbReference type="Proteomes" id="UP000036938"/>
    </source>
</evidence>
<dbReference type="InterPro" id="IPR020084">
    <property type="entry name" value="NUDIX_hydrolase_CS"/>
</dbReference>
<dbReference type="AlphaFoldDB" id="A0A0L1JPM5"/>
<dbReference type="STRING" id="1317121.ATO11_10860"/>
<evidence type="ECO:0000256" key="1">
    <source>
        <dbReference type="ARBA" id="ARBA00001946"/>
    </source>
</evidence>
<dbReference type="Gene3D" id="3.90.79.10">
    <property type="entry name" value="Nucleoside Triphosphate Pyrophosphohydrolase"/>
    <property type="match status" value="1"/>
</dbReference>
<keyword evidence="2 5" id="KW-0378">Hydrolase</keyword>
<dbReference type="RefSeq" id="WP_050530886.1">
    <property type="nucleotide sequence ID" value="NZ_AQQZ01000004.1"/>
</dbReference>
<dbReference type="GO" id="GO:0016787">
    <property type="term" value="F:hydrolase activity"/>
    <property type="evidence" value="ECO:0007669"/>
    <property type="project" value="UniProtKB-KW"/>
</dbReference>
<feature type="domain" description="Nudix hydrolase" evidence="4">
    <location>
        <begin position="16"/>
        <end position="144"/>
    </location>
</feature>
<gene>
    <name evidence="5" type="ORF">ATO11_10860</name>
</gene>
<evidence type="ECO:0000256" key="2">
    <source>
        <dbReference type="ARBA" id="ARBA00022801"/>
    </source>
</evidence>
<comment type="cofactor">
    <cofactor evidence="1">
        <name>Mg(2+)</name>
        <dbReference type="ChEBI" id="CHEBI:18420"/>
    </cofactor>
</comment>
<accession>A0A0L1JPM5</accession>
<keyword evidence="3" id="KW-0460">Magnesium</keyword>